<reference evidence="2" key="2">
    <citation type="submission" date="2023-01" db="EMBL/GenBank/DDBJ databases">
        <authorList>
            <person name="Petersen C."/>
        </authorList>
    </citation>
    <scope>NUCLEOTIDE SEQUENCE</scope>
    <source>
        <strain evidence="2">IBT 12815</strain>
    </source>
</reference>
<dbReference type="EMBL" id="JAQJAE010000003">
    <property type="protein sequence ID" value="KAJ5603683.1"/>
    <property type="molecule type" value="Genomic_DNA"/>
</dbReference>
<reference evidence="2" key="1">
    <citation type="journal article" date="2023" name="IMA Fungus">
        <title>Comparative genomic study of the Penicillium genus elucidates a diverse pangenome and 15 lateral gene transfer events.</title>
        <authorList>
            <person name="Petersen C."/>
            <person name="Sorensen T."/>
            <person name="Nielsen M.R."/>
            <person name="Sondergaard T.E."/>
            <person name="Sorensen J.L."/>
            <person name="Fitzpatrick D.A."/>
            <person name="Frisvad J.C."/>
            <person name="Nielsen K.L."/>
        </authorList>
    </citation>
    <scope>NUCLEOTIDE SEQUENCE</scope>
    <source>
        <strain evidence="2">IBT 12815</strain>
    </source>
</reference>
<gene>
    <name evidence="2" type="ORF">N7537_006639</name>
</gene>
<dbReference type="RefSeq" id="XP_056753481.1">
    <property type="nucleotide sequence ID" value="XM_056897696.1"/>
</dbReference>
<feature type="compositionally biased region" description="Acidic residues" evidence="1">
    <location>
        <begin position="52"/>
        <end position="68"/>
    </location>
</feature>
<proteinExistence type="predicted"/>
<sequence>MALWDALRFIAGIHAFNESVQELEYGVEKSLFMQLADRWFAVMSEDLDAEEDYIESDTEHDTEDELGDSWDMTW</sequence>
<dbReference type="Proteomes" id="UP001213799">
    <property type="component" value="Unassembled WGS sequence"/>
</dbReference>
<dbReference type="AlphaFoldDB" id="A0AAD6H3A3"/>
<organism evidence="2 3">
    <name type="scientific">Penicillium hordei</name>
    <dbReference type="NCBI Taxonomy" id="40994"/>
    <lineage>
        <taxon>Eukaryota</taxon>
        <taxon>Fungi</taxon>
        <taxon>Dikarya</taxon>
        <taxon>Ascomycota</taxon>
        <taxon>Pezizomycotina</taxon>
        <taxon>Eurotiomycetes</taxon>
        <taxon>Eurotiomycetidae</taxon>
        <taxon>Eurotiales</taxon>
        <taxon>Aspergillaceae</taxon>
        <taxon>Penicillium</taxon>
    </lineage>
</organism>
<accession>A0AAD6H3A3</accession>
<feature type="region of interest" description="Disordered" evidence="1">
    <location>
        <begin position="52"/>
        <end position="74"/>
    </location>
</feature>
<evidence type="ECO:0000313" key="2">
    <source>
        <dbReference type="EMBL" id="KAJ5603683.1"/>
    </source>
</evidence>
<evidence type="ECO:0000313" key="3">
    <source>
        <dbReference type="Proteomes" id="UP001213799"/>
    </source>
</evidence>
<evidence type="ECO:0000256" key="1">
    <source>
        <dbReference type="SAM" id="MobiDB-lite"/>
    </source>
</evidence>
<protein>
    <submittedName>
        <fullName evidence="2">Uncharacterized protein</fullName>
    </submittedName>
</protein>
<keyword evidence="3" id="KW-1185">Reference proteome</keyword>
<comment type="caution">
    <text evidence="2">The sequence shown here is derived from an EMBL/GenBank/DDBJ whole genome shotgun (WGS) entry which is preliminary data.</text>
</comment>
<name>A0AAD6H3A3_9EURO</name>
<dbReference type="GeneID" id="81587938"/>